<protein>
    <submittedName>
        <fullName evidence="1">Uncharacterized protein</fullName>
    </submittedName>
</protein>
<dbReference type="Proteomes" id="UP000269407">
    <property type="component" value="Unassembled WGS sequence"/>
</dbReference>
<organism evidence="1 4">
    <name type="scientific">Listeria monocytogenes</name>
    <dbReference type="NCBI Taxonomy" id="1639"/>
    <lineage>
        <taxon>Bacteria</taxon>
        <taxon>Bacillati</taxon>
        <taxon>Bacillota</taxon>
        <taxon>Bacilli</taxon>
        <taxon>Bacillales</taxon>
        <taxon>Listeriaceae</taxon>
        <taxon>Listeria</taxon>
    </lineage>
</organism>
<evidence type="ECO:0000313" key="2">
    <source>
        <dbReference type="EMBL" id="MCO37116.1"/>
    </source>
</evidence>
<dbReference type="AlphaFoldDB" id="A0A9Q4FN54"/>
<evidence type="ECO:0000313" key="4">
    <source>
        <dbReference type="Proteomes" id="UP000845014"/>
    </source>
</evidence>
<proteinExistence type="predicted"/>
<comment type="caution">
    <text evidence="1">The sequence shown here is derived from an EMBL/GenBank/DDBJ whole genome shotgun (WGS) entry which is preliminary data.</text>
</comment>
<accession>A0A9Q4FN54</accession>
<dbReference type="EMBL" id="RCRQ01000001">
    <property type="protein sequence ID" value="MCO37116.1"/>
    <property type="molecule type" value="Genomic_DNA"/>
</dbReference>
<reference evidence="1" key="3">
    <citation type="submission" date="2020-01" db="EMBL/GenBank/DDBJ databases">
        <authorList>
            <consortium name="NCBI Pathogen Detection Project"/>
        </authorList>
    </citation>
    <scope>NUCLEOTIDE SEQUENCE</scope>
    <source>
        <strain evidence="1">CFIAFB20160079</strain>
    </source>
</reference>
<sequence length="73" mass="8692">MSIDDYWLDIDIYFISFTVSVKNQKKKIERVIALESDIEEIDVETTLLKYFNNVVSIETIDLWQEGLLKNQNY</sequence>
<gene>
    <name evidence="2" type="ORF">DOV25_01415</name>
    <name evidence="1" type="ORF">GYO01_04855</name>
</gene>
<dbReference type="Proteomes" id="UP000845014">
    <property type="component" value="Unassembled WGS sequence"/>
</dbReference>
<reference evidence="1 4" key="1">
    <citation type="journal article" date="2018" name="Genome Biol.">
        <title>SKESA: strategic k-mer extension for scrupulous assemblies.</title>
        <authorList>
            <person name="Souvorov A."/>
            <person name="Agarwala R."/>
            <person name="Lipman D.J."/>
        </authorList>
    </citation>
    <scope>NUCLEOTIDE SEQUENCE [LARGE SCALE GENOMIC DNA]</scope>
    <source>
        <strain evidence="1 4">CFIAFB20160079</strain>
    </source>
</reference>
<dbReference type="EMBL" id="DAAHUJ010000002">
    <property type="protein sequence ID" value="HAB7363431.1"/>
    <property type="molecule type" value="Genomic_DNA"/>
</dbReference>
<dbReference type="RefSeq" id="WP_061112800.1">
    <property type="nucleotide sequence ID" value="NZ_CADFUX010000039.1"/>
</dbReference>
<evidence type="ECO:0000313" key="3">
    <source>
        <dbReference type="Proteomes" id="UP000269407"/>
    </source>
</evidence>
<reference evidence="2 3" key="2">
    <citation type="submission" date="2018-07" db="EMBL/GenBank/DDBJ databases">
        <authorList>
            <consortium name="GenomeTrakr: Next Generation Sequencing Network for Food Pathogen Tracability"/>
        </authorList>
    </citation>
    <scope>NUCLEOTIDE SEQUENCE [LARGE SCALE GENOMIC DNA]</scope>
    <source>
        <strain evidence="2 3">FDA00013213</strain>
    </source>
</reference>
<evidence type="ECO:0000313" key="1">
    <source>
        <dbReference type="EMBL" id="HAB7363431.1"/>
    </source>
</evidence>
<name>A0A9Q4FN54_LISMN</name>